<feature type="compositionally biased region" description="Basic and acidic residues" evidence="11">
    <location>
        <begin position="113"/>
        <end position="130"/>
    </location>
</feature>
<evidence type="ECO:0000259" key="13">
    <source>
        <dbReference type="Pfam" id="PF09429"/>
    </source>
</evidence>
<dbReference type="EMBL" id="VOIH02000009">
    <property type="protein sequence ID" value="KAF3437101.1"/>
    <property type="molecule type" value="Genomic_DNA"/>
</dbReference>
<feature type="compositionally biased region" description="Pro residues" evidence="11">
    <location>
        <begin position="408"/>
        <end position="434"/>
    </location>
</feature>
<dbReference type="PANTHER" id="PTHR19328:SF13">
    <property type="entry name" value="HIPL1 PROTEIN"/>
    <property type="match status" value="1"/>
</dbReference>
<evidence type="ECO:0000256" key="1">
    <source>
        <dbReference type="ARBA" id="ARBA00001931"/>
    </source>
</evidence>
<dbReference type="InterPro" id="IPR011041">
    <property type="entry name" value="Quinoprot_gluc/sorb_DH_b-prop"/>
</dbReference>
<feature type="compositionally biased region" description="Pro residues" evidence="11">
    <location>
        <begin position="210"/>
        <end position="222"/>
    </location>
</feature>
<dbReference type="PANTHER" id="PTHR19328">
    <property type="entry name" value="HEDGEHOG-INTERACTING PROTEIN"/>
    <property type="match status" value="1"/>
</dbReference>
<keyword evidence="3" id="KW-1003">Cell membrane</keyword>
<reference evidence="14" key="1">
    <citation type="submission" date="2020-03" db="EMBL/GenBank/DDBJ databases">
        <title>A high-quality chromosome-level genome assembly of a woody plant with both climbing and erect habits, Rhamnella rubrinervis.</title>
        <authorList>
            <person name="Lu Z."/>
            <person name="Yang Y."/>
            <person name="Zhu X."/>
            <person name="Sun Y."/>
        </authorList>
    </citation>
    <scope>NUCLEOTIDE SEQUENCE</scope>
    <source>
        <strain evidence="14">BYM</strain>
        <tissue evidence="14">Leaf</tissue>
    </source>
</reference>
<feature type="compositionally biased region" description="Pro residues" evidence="11">
    <location>
        <begin position="303"/>
        <end position="317"/>
    </location>
</feature>
<keyword evidence="4" id="KW-0732">Signal</keyword>
<comment type="similarity">
    <text evidence="10">Belongs to the PQQ oxidoreductase GdhB family.</text>
</comment>
<evidence type="ECO:0000256" key="4">
    <source>
        <dbReference type="ARBA" id="ARBA00022729"/>
    </source>
</evidence>
<keyword evidence="8" id="KW-0325">Glycoprotein</keyword>
<keyword evidence="6" id="KW-0560">Oxidoreductase</keyword>
<evidence type="ECO:0000256" key="10">
    <source>
        <dbReference type="ARBA" id="ARBA00061483"/>
    </source>
</evidence>
<organism evidence="14 15">
    <name type="scientific">Rhamnella rubrinervis</name>
    <dbReference type="NCBI Taxonomy" id="2594499"/>
    <lineage>
        <taxon>Eukaryota</taxon>
        <taxon>Viridiplantae</taxon>
        <taxon>Streptophyta</taxon>
        <taxon>Embryophyta</taxon>
        <taxon>Tracheophyta</taxon>
        <taxon>Spermatophyta</taxon>
        <taxon>Magnoliopsida</taxon>
        <taxon>eudicotyledons</taxon>
        <taxon>Gunneridae</taxon>
        <taxon>Pentapetalae</taxon>
        <taxon>rosids</taxon>
        <taxon>fabids</taxon>
        <taxon>Rosales</taxon>
        <taxon>Rhamnaceae</taxon>
        <taxon>rhamnoid group</taxon>
        <taxon>Rhamneae</taxon>
        <taxon>Rhamnella</taxon>
    </lineage>
</organism>
<dbReference type="GO" id="GO:0005886">
    <property type="term" value="C:plasma membrane"/>
    <property type="evidence" value="ECO:0007669"/>
    <property type="project" value="UniProtKB-SubCell"/>
</dbReference>
<evidence type="ECO:0000256" key="8">
    <source>
        <dbReference type="ARBA" id="ARBA00023180"/>
    </source>
</evidence>
<dbReference type="GO" id="GO:0016491">
    <property type="term" value="F:oxidoreductase activity"/>
    <property type="evidence" value="ECO:0007669"/>
    <property type="project" value="UniProtKB-KW"/>
</dbReference>
<dbReference type="Pfam" id="PF07995">
    <property type="entry name" value="GSDH"/>
    <property type="match status" value="1"/>
</dbReference>
<feature type="compositionally biased region" description="Basic residues" evidence="11">
    <location>
        <begin position="23"/>
        <end position="32"/>
    </location>
</feature>
<dbReference type="Gene3D" id="2.120.10.30">
    <property type="entry name" value="TolB, C-terminal domain"/>
    <property type="match status" value="1"/>
</dbReference>
<sequence>MKTTKGGKVMNPTDAYRKELRKKELKRNKKERKKVREVGILKKDPETLREQIDKLNMMKADGALDKARKHKKRQLEDTLNLVLKKRKEYEEKMKEKGEAPVMFSHLGPPRRRTSAEEEERVKHPKPEDSVYYHPTLNPTGAPPPGKPPMFKSSIGPRIPLSAASSSDAASSSRTELEDIALAVPPPPPPPPLPDTGLDGSGDGSVVPASLPLPPPPPLPPKPAATNSTMSLPPPPLPPPPPPPGPPPKEQTANRPPLPPPPPLQQLTQPPPPGTGGNGNEREGNQTSVPEEPSSEEPTQVPTVLPPLPPPPGMPPKPASNQSEGATSDAEINSTLMTKDLPKIPPPPPPRQQPPMPGPSLIPTLQPDLLPPGISRFPPPPPPPEMRPPLSSPGLPTRPAHPGMMVPLMPRPPFGPPPGPPPMMRPPLPPGPPPSFQDEEYGANRPLAPQKPSYVKSAASTVVKRPLAQHTPELTAMVPASVRVRREMNAPKSKPKPAVSATMVASKPATTIVKPGAVNSSSSAPRGQSIDDSYMAFLEDMKALGALDGTPNTLNTPLKFCPYNETSCCNSTEDLKLQKQFQAMNISDLGCASVLKSVLCARCDPYSAQLYTVDSTARPVPLLCNSSVAANSSQSSQGVNNFCSNVWDTCQNVTIVNSPFAPPFQVQEALPVNSNVSKLTDSWQSKADFCNAFGGASSVESVCFDGEPVALNKSENPSPPHGLCLEKIGNGSYLSMFAHPDGSNRAFFSNQEGKIWLATIPEEGSGGTLGLDESSPFIDLTDQVHYDTQFGMMSIAFHPKFAQNGRFFASFNCDKVKWPECTGRCSCNSDVNCDPSKLGADNGAQPCQFHTVIAEYTANGTASQPSLATSAKPSEVRRIFTMGLPFTSHHGGQILFGPDDGYLYFMMGDGGGEGGDPYNFSQNKKSLLGKIMRLDVDNIPSATEINKIGLWGNYSIPKDNPFSEDTELQPEIWALGLRNPWRCSFDSEKPSYFICADVGQDTYEEVDVITKGGNYGWRVYEGPYLFHPSQTPGGNTSLKSISPIFPIMGYTHSDVNKNEGSASITGGYVYRTKTDPCMYGRYLYGDLYAGAIWAAAENPGNSGNFSTSKIPFSCAHDSPIQCNSVPQSTLPALGYIYSFGEDNSKDILILASSGVYRVIRPSRCNYTCSLENVTTVAGSGPAAAPGSSASRLSDPCRNLVLLVTSLLFLLPFI</sequence>
<feature type="compositionally biased region" description="Pro residues" evidence="11">
    <location>
        <begin position="342"/>
        <end position="359"/>
    </location>
</feature>
<dbReference type="InterPro" id="IPR011042">
    <property type="entry name" value="6-blade_b-propeller_TolB-like"/>
</dbReference>
<feature type="region of interest" description="Disordered" evidence="11">
    <location>
        <begin position="92"/>
        <end position="441"/>
    </location>
</feature>
<evidence type="ECO:0000256" key="3">
    <source>
        <dbReference type="ARBA" id="ARBA00022475"/>
    </source>
</evidence>
<accession>A0A8K0DYM1</accession>
<evidence type="ECO:0000256" key="7">
    <source>
        <dbReference type="ARBA" id="ARBA00023136"/>
    </source>
</evidence>
<feature type="compositionally biased region" description="Pro residues" evidence="11">
    <location>
        <begin position="231"/>
        <end position="248"/>
    </location>
</feature>
<comment type="caution">
    <text evidence="14">The sequence shown here is derived from an EMBL/GenBank/DDBJ whole genome shotgun (WGS) entry which is preliminary data.</text>
</comment>
<name>A0A8K0DYM1_9ROSA</name>
<protein>
    <recommendedName>
        <fullName evidence="16">Glucose/Sorbosone dehydrogenase domain-containing protein</fullName>
    </recommendedName>
</protein>
<comment type="subcellular location">
    <subcellularLocation>
        <location evidence="2">Cell membrane</location>
        <topology evidence="2">Lipid-anchor</topology>
    </subcellularLocation>
</comment>
<evidence type="ECO:0008006" key="16">
    <source>
        <dbReference type="Google" id="ProtNLM"/>
    </source>
</evidence>
<feature type="domain" description="Glucose/Sorbosone dehydrogenase" evidence="12">
    <location>
        <begin position="775"/>
        <end position="1020"/>
    </location>
</feature>
<dbReference type="FunFam" id="2.120.10.30:FF:000067">
    <property type="entry name" value="HHIP-like 1"/>
    <property type="match status" value="1"/>
</dbReference>
<dbReference type="Pfam" id="PF09429">
    <property type="entry name" value="Wbp11"/>
    <property type="match status" value="1"/>
</dbReference>
<feature type="region of interest" description="Disordered" evidence="11">
    <location>
        <begin position="1"/>
        <end position="32"/>
    </location>
</feature>
<gene>
    <name evidence="14" type="ORF">FNV43_RR19854</name>
</gene>
<comment type="cofactor">
    <cofactor evidence="1">
        <name>pyrroloquinoline quinone</name>
        <dbReference type="ChEBI" id="CHEBI:58442"/>
    </cofactor>
</comment>
<feature type="compositionally biased region" description="Pro residues" evidence="11">
    <location>
        <begin position="376"/>
        <end position="390"/>
    </location>
</feature>
<dbReference type="OrthoDB" id="10266706at2759"/>
<feature type="domain" description="Wbp11/ELF5/Saf1 N-terminal" evidence="13">
    <location>
        <begin position="7"/>
        <end position="83"/>
    </location>
</feature>
<dbReference type="AlphaFoldDB" id="A0A8K0DYM1"/>
<feature type="compositionally biased region" description="Low complexity" evidence="11">
    <location>
        <begin position="285"/>
        <end position="302"/>
    </location>
</feature>
<evidence type="ECO:0000256" key="11">
    <source>
        <dbReference type="SAM" id="MobiDB-lite"/>
    </source>
</evidence>
<keyword evidence="15" id="KW-1185">Reference proteome</keyword>
<keyword evidence="9" id="KW-0449">Lipoprotein</keyword>
<feature type="compositionally biased region" description="Low complexity" evidence="11">
    <location>
        <begin position="161"/>
        <end position="172"/>
    </location>
</feature>
<evidence type="ECO:0000256" key="5">
    <source>
        <dbReference type="ARBA" id="ARBA00022891"/>
    </source>
</evidence>
<dbReference type="InterPro" id="IPR012938">
    <property type="entry name" value="Glc/Sorbosone_DH"/>
</dbReference>
<dbReference type="GO" id="GO:0006396">
    <property type="term" value="P:RNA processing"/>
    <property type="evidence" value="ECO:0007669"/>
    <property type="project" value="InterPro"/>
</dbReference>
<dbReference type="SUPFAM" id="SSF50952">
    <property type="entry name" value="Soluble quinoprotein glucose dehydrogenase"/>
    <property type="match status" value="1"/>
</dbReference>
<evidence type="ECO:0000256" key="6">
    <source>
        <dbReference type="ARBA" id="ARBA00023002"/>
    </source>
</evidence>
<dbReference type="Proteomes" id="UP000796880">
    <property type="component" value="Unassembled WGS sequence"/>
</dbReference>
<feature type="compositionally biased region" description="Pro residues" evidence="11">
    <location>
        <begin position="255"/>
        <end position="273"/>
    </location>
</feature>
<feature type="compositionally biased region" description="Polar residues" evidence="11">
    <location>
        <begin position="318"/>
        <end position="336"/>
    </location>
</feature>
<evidence type="ECO:0000259" key="12">
    <source>
        <dbReference type="Pfam" id="PF07995"/>
    </source>
</evidence>
<evidence type="ECO:0000313" key="14">
    <source>
        <dbReference type="EMBL" id="KAF3437101.1"/>
    </source>
</evidence>
<evidence type="ECO:0000256" key="2">
    <source>
        <dbReference type="ARBA" id="ARBA00004193"/>
    </source>
</evidence>
<feature type="compositionally biased region" description="Pro residues" evidence="11">
    <location>
        <begin position="183"/>
        <end position="193"/>
    </location>
</feature>
<evidence type="ECO:0000313" key="15">
    <source>
        <dbReference type="Proteomes" id="UP000796880"/>
    </source>
</evidence>
<keyword evidence="7" id="KW-0472">Membrane</keyword>
<keyword evidence="5" id="KW-0634">PQQ</keyword>
<dbReference type="InterPro" id="IPR019007">
    <property type="entry name" value="Wbp11/ELF5/Saf1_N"/>
</dbReference>
<evidence type="ECO:0000256" key="9">
    <source>
        <dbReference type="ARBA" id="ARBA00023288"/>
    </source>
</evidence>
<proteinExistence type="inferred from homology"/>